<dbReference type="OrthoDB" id="168607at2157"/>
<dbReference type="InterPro" id="IPR018641">
    <property type="entry name" value="Trfase_1_rSAM/seldom-assoc"/>
</dbReference>
<dbReference type="EMBL" id="FNBK01000001">
    <property type="protein sequence ID" value="SDE74152.1"/>
    <property type="molecule type" value="Genomic_DNA"/>
</dbReference>
<dbReference type="Gene3D" id="3.90.550.10">
    <property type="entry name" value="Spore Coat Polysaccharide Biosynthesis Protein SpsA, Chain A"/>
    <property type="match status" value="1"/>
</dbReference>
<dbReference type="STRING" id="660518.SAMN05216218_101151"/>
<organism evidence="1 2">
    <name type="scientific">Halorientalis regularis</name>
    <dbReference type="NCBI Taxonomy" id="660518"/>
    <lineage>
        <taxon>Archaea</taxon>
        <taxon>Methanobacteriati</taxon>
        <taxon>Methanobacteriota</taxon>
        <taxon>Stenosarchaea group</taxon>
        <taxon>Halobacteria</taxon>
        <taxon>Halobacteriales</taxon>
        <taxon>Haloarculaceae</taxon>
        <taxon>Halorientalis</taxon>
    </lineage>
</organism>
<name>A0A1G7FE34_9EURY</name>
<dbReference type="RefSeq" id="WP_092686551.1">
    <property type="nucleotide sequence ID" value="NZ_FNBK01000001.1"/>
</dbReference>
<proteinExistence type="predicted"/>
<evidence type="ECO:0000313" key="1">
    <source>
        <dbReference type="EMBL" id="SDE74152.1"/>
    </source>
</evidence>
<reference evidence="2" key="1">
    <citation type="submission" date="2016-10" db="EMBL/GenBank/DDBJ databases">
        <authorList>
            <person name="Varghese N."/>
            <person name="Submissions S."/>
        </authorList>
    </citation>
    <scope>NUCLEOTIDE SEQUENCE [LARGE SCALE GENOMIC DNA]</scope>
    <source>
        <strain evidence="2">IBRC-M 10760</strain>
    </source>
</reference>
<gene>
    <name evidence="1" type="ORF">SAMN05216218_101151</name>
</gene>
<dbReference type="PANTHER" id="PTHR36529">
    <property type="entry name" value="SLL1095 PROTEIN"/>
    <property type="match status" value="1"/>
</dbReference>
<dbReference type="Proteomes" id="UP000199076">
    <property type="component" value="Unassembled WGS sequence"/>
</dbReference>
<dbReference type="AlphaFoldDB" id="A0A1G7FE34"/>
<dbReference type="InterPro" id="IPR029044">
    <property type="entry name" value="Nucleotide-diphossugar_trans"/>
</dbReference>
<dbReference type="PANTHER" id="PTHR36529:SF1">
    <property type="entry name" value="GLYCOSYLTRANSFERASE"/>
    <property type="match status" value="1"/>
</dbReference>
<accession>A0A1G7FE34</accession>
<keyword evidence="2" id="KW-1185">Reference proteome</keyword>
<evidence type="ECO:0000313" key="2">
    <source>
        <dbReference type="Proteomes" id="UP000199076"/>
    </source>
</evidence>
<protein>
    <recommendedName>
        <fullName evidence="3">DUF2064 domain-containing protein</fullName>
    </recommendedName>
</protein>
<sequence>MTTVAVLADPPREGLVLSELVAETPLSETETVKLYTAMLRDVCRAVEASGGDLLVNYRGDDDLPAHDGESSEAQVRAAVAPALESPDEARYEVQVGSSFSARAGNTVSHLLDQEQVTSAAVVEPTAAFLTRGIVDNAAMKLRRHEVVLGPAGDGRVYYAGFADGIDFGDAYESPAVETLTDRGVAADHSVDFLPMTPVVESRGDLVTAITQTAARAEAGRNHPGHTAQCLAELGVDVIAGADGPELVRE</sequence>
<evidence type="ECO:0008006" key="3">
    <source>
        <dbReference type="Google" id="ProtNLM"/>
    </source>
</evidence>